<proteinExistence type="predicted"/>
<feature type="transmembrane region" description="Helical" evidence="9">
    <location>
        <begin position="123"/>
        <end position="147"/>
    </location>
</feature>
<keyword evidence="13" id="KW-1185">Reference proteome</keyword>
<keyword evidence="2" id="KW-0813">Transport</keyword>
<evidence type="ECO:0000256" key="5">
    <source>
        <dbReference type="ARBA" id="ARBA00022741"/>
    </source>
</evidence>
<dbReference type="PROSITE" id="PS50893">
    <property type="entry name" value="ABC_TRANSPORTER_2"/>
    <property type="match status" value="1"/>
</dbReference>
<evidence type="ECO:0000313" key="12">
    <source>
        <dbReference type="EMBL" id="EKU93299.1"/>
    </source>
</evidence>
<evidence type="ECO:0000313" key="13">
    <source>
        <dbReference type="Proteomes" id="UP000009875"/>
    </source>
</evidence>
<dbReference type="FunFam" id="3.40.50.300:FF:000854">
    <property type="entry name" value="Multidrug ABC transporter ATP-binding protein"/>
    <property type="match status" value="1"/>
</dbReference>
<dbReference type="PANTHER" id="PTHR43394">
    <property type="entry name" value="ATP-DEPENDENT PERMEASE MDL1, MITOCHONDRIAL"/>
    <property type="match status" value="1"/>
</dbReference>
<evidence type="ECO:0000256" key="7">
    <source>
        <dbReference type="ARBA" id="ARBA00022989"/>
    </source>
</evidence>
<dbReference type="AlphaFoldDB" id="K9E7X2"/>
<dbReference type="PANTHER" id="PTHR43394:SF1">
    <property type="entry name" value="ATP-BINDING CASSETTE SUB-FAMILY B MEMBER 10, MITOCHONDRIAL"/>
    <property type="match status" value="1"/>
</dbReference>
<feature type="domain" description="ABC transmembrane type-1" evidence="11">
    <location>
        <begin position="14"/>
        <end position="296"/>
    </location>
</feature>
<evidence type="ECO:0000259" key="11">
    <source>
        <dbReference type="PROSITE" id="PS50929"/>
    </source>
</evidence>
<dbReference type="Pfam" id="PF00005">
    <property type="entry name" value="ABC_tran"/>
    <property type="match status" value="1"/>
</dbReference>
<feature type="domain" description="ABC transporter" evidence="10">
    <location>
        <begin position="330"/>
        <end position="565"/>
    </location>
</feature>
<dbReference type="Gene3D" id="3.40.50.300">
    <property type="entry name" value="P-loop containing nucleotide triphosphate hydrolases"/>
    <property type="match status" value="1"/>
</dbReference>
<feature type="transmembrane region" description="Helical" evidence="9">
    <location>
        <begin position="50"/>
        <end position="74"/>
    </location>
</feature>
<evidence type="ECO:0000256" key="1">
    <source>
        <dbReference type="ARBA" id="ARBA00004651"/>
    </source>
</evidence>
<dbReference type="SUPFAM" id="SSF90123">
    <property type="entry name" value="ABC transporter transmembrane region"/>
    <property type="match status" value="1"/>
</dbReference>
<dbReference type="InterPro" id="IPR036640">
    <property type="entry name" value="ABC1_TM_sf"/>
</dbReference>
<dbReference type="HOGENOM" id="CLU_000604_84_3_9"/>
<dbReference type="OrthoDB" id="9770415at2"/>
<organism evidence="12 13">
    <name type="scientific">Alloiococcus otitis ATCC 51267</name>
    <dbReference type="NCBI Taxonomy" id="883081"/>
    <lineage>
        <taxon>Bacteria</taxon>
        <taxon>Bacillati</taxon>
        <taxon>Bacillota</taxon>
        <taxon>Bacilli</taxon>
        <taxon>Lactobacillales</taxon>
        <taxon>Carnobacteriaceae</taxon>
        <taxon>Alloiococcus</taxon>
    </lineage>
</organism>
<keyword evidence="7 9" id="KW-1133">Transmembrane helix</keyword>
<dbReference type="InterPro" id="IPR039421">
    <property type="entry name" value="Type_1_exporter"/>
</dbReference>
<dbReference type="SUPFAM" id="SSF52540">
    <property type="entry name" value="P-loop containing nucleoside triphosphate hydrolases"/>
    <property type="match status" value="1"/>
</dbReference>
<dbReference type="InterPro" id="IPR011527">
    <property type="entry name" value="ABC1_TM_dom"/>
</dbReference>
<dbReference type="InterPro" id="IPR027417">
    <property type="entry name" value="P-loop_NTPase"/>
</dbReference>
<dbReference type="STRING" id="883081.HMPREF9698_01047"/>
<keyword evidence="6" id="KW-0067">ATP-binding</keyword>
<dbReference type="InterPro" id="IPR017871">
    <property type="entry name" value="ABC_transporter-like_CS"/>
</dbReference>
<dbReference type="PROSITE" id="PS51257">
    <property type="entry name" value="PROKAR_LIPOPROTEIN"/>
    <property type="match status" value="1"/>
</dbReference>
<dbReference type="InterPro" id="IPR003593">
    <property type="entry name" value="AAA+_ATPase"/>
</dbReference>
<dbReference type="eggNOG" id="COG1132">
    <property type="taxonomic scope" value="Bacteria"/>
</dbReference>
<evidence type="ECO:0000256" key="9">
    <source>
        <dbReference type="SAM" id="Phobius"/>
    </source>
</evidence>
<dbReference type="SMART" id="SM00382">
    <property type="entry name" value="AAA"/>
    <property type="match status" value="1"/>
</dbReference>
<evidence type="ECO:0000256" key="6">
    <source>
        <dbReference type="ARBA" id="ARBA00022840"/>
    </source>
</evidence>
<keyword evidence="4 9" id="KW-0812">Transmembrane</keyword>
<dbReference type="CDD" id="cd18548">
    <property type="entry name" value="ABC_6TM_Tm287_like"/>
    <property type="match status" value="1"/>
</dbReference>
<dbReference type="Gene3D" id="1.20.1560.10">
    <property type="entry name" value="ABC transporter type 1, transmembrane domain"/>
    <property type="match status" value="1"/>
</dbReference>
<dbReference type="Proteomes" id="UP000009875">
    <property type="component" value="Unassembled WGS sequence"/>
</dbReference>
<sequence length="572" mass="63514">MFRLFKEMETKYVLLSIFLSACRVFGMILLPTMTADIIDYGVLQEDMDYIIRQGLLMIGVALLVIAFAVGSSVFTARETQKLGETVRNRAFKKIVNFSKEDLDQFGTASLITRTTNDVMQLQFVMLQVVIMLGVDPFLILGATIMAFTREPQLAFVFIITAPLMGLAIWLIMRSAQPLFRRLQRKTDEINRIFREGLTGVRVVRAFNKSQYEEDRFASSNQDFKSISIGAYARMALMMPVFLVVIMLTNIMILWFGANLVGSGQMQVGNLVAFLTYAGLIMMGIMLLAQVLSFIPRGQIAAERILAILNHQSTIKDDDHPDQVSDQSIDFAFEDVDFRYPNTDNLALEGINMEVKAGQTLAIIGGTGSGKSTIANLMIRLYDVESGSIKLNGQDIRYISQEDLRDRIGFAPQEAILFSGTIRENLTYGHPDASDQELWEALEIAQGKAFVEGLEDGLDAKVEQGGGNFSGGQRQRLSIARALVTDADLLVFDDSFSALDFKTDANLRAALTPVTRDKAVVIIAQRISTVVNADEIIVLEDGKVVGAGKHEDLKESNPVYQEIIQSQMRGEEV</sequence>
<comment type="subcellular location">
    <subcellularLocation>
        <location evidence="1">Cell membrane</location>
        <topology evidence="1">Multi-pass membrane protein</topology>
    </subcellularLocation>
</comment>
<name>K9E7X2_9LACT</name>
<protein>
    <recommendedName>
        <fullName evidence="14">ABC transporter ATP-binding protein</fullName>
    </recommendedName>
</protein>
<dbReference type="Pfam" id="PF00664">
    <property type="entry name" value="ABC_membrane"/>
    <property type="match status" value="1"/>
</dbReference>
<evidence type="ECO:0000256" key="8">
    <source>
        <dbReference type="ARBA" id="ARBA00023136"/>
    </source>
</evidence>
<dbReference type="GO" id="GO:0016887">
    <property type="term" value="F:ATP hydrolysis activity"/>
    <property type="evidence" value="ECO:0007669"/>
    <property type="project" value="InterPro"/>
</dbReference>
<evidence type="ECO:0000256" key="4">
    <source>
        <dbReference type="ARBA" id="ARBA00022692"/>
    </source>
</evidence>
<evidence type="ECO:0008006" key="14">
    <source>
        <dbReference type="Google" id="ProtNLM"/>
    </source>
</evidence>
<comment type="caution">
    <text evidence="12">The sequence shown here is derived from an EMBL/GenBank/DDBJ whole genome shotgun (WGS) entry which is preliminary data.</text>
</comment>
<feature type="transmembrane region" description="Helical" evidence="9">
    <location>
        <begin position="153"/>
        <end position="172"/>
    </location>
</feature>
<dbReference type="GO" id="GO:0005886">
    <property type="term" value="C:plasma membrane"/>
    <property type="evidence" value="ECO:0007669"/>
    <property type="project" value="UniProtKB-SubCell"/>
</dbReference>
<feature type="transmembrane region" description="Helical" evidence="9">
    <location>
        <begin position="234"/>
        <end position="257"/>
    </location>
</feature>
<evidence type="ECO:0000259" key="10">
    <source>
        <dbReference type="PROSITE" id="PS50893"/>
    </source>
</evidence>
<keyword evidence="5" id="KW-0547">Nucleotide-binding</keyword>
<keyword evidence="8 9" id="KW-0472">Membrane</keyword>
<dbReference type="InterPro" id="IPR003439">
    <property type="entry name" value="ABC_transporter-like_ATP-bd"/>
</dbReference>
<keyword evidence="3" id="KW-1003">Cell membrane</keyword>
<dbReference type="GO" id="GO:0005524">
    <property type="term" value="F:ATP binding"/>
    <property type="evidence" value="ECO:0007669"/>
    <property type="project" value="UniProtKB-KW"/>
</dbReference>
<accession>K9E7X2</accession>
<evidence type="ECO:0000256" key="3">
    <source>
        <dbReference type="ARBA" id="ARBA00022475"/>
    </source>
</evidence>
<dbReference type="EMBL" id="AGXA01000021">
    <property type="protein sequence ID" value="EKU93299.1"/>
    <property type="molecule type" value="Genomic_DNA"/>
</dbReference>
<evidence type="ECO:0000256" key="2">
    <source>
        <dbReference type="ARBA" id="ARBA00022448"/>
    </source>
</evidence>
<reference evidence="12 13" key="1">
    <citation type="submission" date="2012-09" db="EMBL/GenBank/DDBJ databases">
        <title>The Genome Sequence of Alloiococcus otitis ATCC 51267.</title>
        <authorList>
            <consortium name="The Broad Institute Genome Sequencing Platform"/>
            <person name="Earl A."/>
            <person name="Ward D."/>
            <person name="Feldgarden M."/>
            <person name="Gevers D."/>
            <person name="Huys G."/>
            <person name="Walker B."/>
            <person name="Young S.K."/>
            <person name="Zeng Q."/>
            <person name="Gargeya S."/>
            <person name="Fitzgerald M."/>
            <person name="Haas B."/>
            <person name="Abouelleil A."/>
            <person name="Alvarado L."/>
            <person name="Arachchi H.M."/>
            <person name="Berlin A.M."/>
            <person name="Chapman S.B."/>
            <person name="Goldberg J."/>
            <person name="Griggs A."/>
            <person name="Gujja S."/>
            <person name="Hansen M."/>
            <person name="Howarth C."/>
            <person name="Imamovic A."/>
            <person name="Larimer J."/>
            <person name="McCowen C."/>
            <person name="Montmayeur A."/>
            <person name="Murphy C."/>
            <person name="Neiman D."/>
            <person name="Pearson M."/>
            <person name="Priest M."/>
            <person name="Roberts A."/>
            <person name="Saif S."/>
            <person name="Shea T."/>
            <person name="Sisk P."/>
            <person name="Sykes S."/>
            <person name="Wortman J."/>
            <person name="Nusbaum C."/>
            <person name="Birren B."/>
        </authorList>
    </citation>
    <scope>NUCLEOTIDE SEQUENCE [LARGE SCALE GENOMIC DNA]</scope>
    <source>
        <strain evidence="12 13">ATCC 51267</strain>
    </source>
</reference>
<feature type="transmembrane region" description="Helical" evidence="9">
    <location>
        <begin position="269"/>
        <end position="294"/>
    </location>
</feature>
<dbReference type="PROSITE" id="PS50929">
    <property type="entry name" value="ABC_TM1F"/>
    <property type="match status" value="1"/>
</dbReference>
<dbReference type="RefSeq" id="WP_003778077.1">
    <property type="nucleotide sequence ID" value="NZ_JH992959.1"/>
</dbReference>
<feature type="transmembrane region" description="Helical" evidence="9">
    <location>
        <begin position="12"/>
        <end position="30"/>
    </location>
</feature>
<dbReference type="GO" id="GO:0015421">
    <property type="term" value="F:ABC-type oligopeptide transporter activity"/>
    <property type="evidence" value="ECO:0007669"/>
    <property type="project" value="TreeGrafter"/>
</dbReference>
<dbReference type="PROSITE" id="PS00211">
    <property type="entry name" value="ABC_TRANSPORTER_1"/>
    <property type="match status" value="1"/>
</dbReference>
<gene>
    <name evidence="12" type="ORF">HMPREF9698_01047</name>
</gene>